<reference evidence="2 3" key="1">
    <citation type="journal article" date="2019" name="Commun. Biol.">
        <title>The bagworm genome reveals a unique fibroin gene that provides high tensile strength.</title>
        <authorList>
            <person name="Kono N."/>
            <person name="Nakamura H."/>
            <person name="Ohtoshi R."/>
            <person name="Tomita M."/>
            <person name="Numata K."/>
            <person name="Arakawa K."/>
        </authorList>
    </citation>
    <scope>NUCLEOTIDE SEQUENCE [LARGE SCALE GENOMIC DNA]</scope>
</reference>
<organism evidence="2 3">
    <name type="scientific">Eumeta variegata</name>
    <name type="common">Bagworm moth</name>
    <name type="synonym">Eumeta japonica</name>
    <dbReference type="NCBI Taxonomy" id="151549"/>
    <lineage>
        <taxon>Eukaryota</taxon>
        <taxon>Metazoa</taxon>
        <taxon>Ecdysozoa</taxon>
        <taxon>Arthropoda</taxon>
        <taxon>Hexapoda</taxon>
        <taxon>Insecta</taxon>
        <taxon>Pterygota</taxon>
        <taxon>Neoptera</taxon>
        <taxon>Endopterygota</taxon>
        <taxon>Lepidoptera</taxon>
        <taxon>Glossata</taxon>
        <taxon>Ditrysia</taxon>
        <taxon>Tineoidea</taxon>
        <taxon>Psychidae</taxon>
        <taxon>Oiketicinae</taxon>
        <taxon>Eumeta</taxon>
    </lineage>
</organism>
<proteinExistence type="predicted"/>
<sequence length="79" mass="8841">MYRLAGGDAAHLYMTPLRISNRSQCTPVYSDAGVTTRASRSTSGRPAVSRRRSSFPPITRRKPRTAASKQIDSHPRRLR</sequence>
<evidence type="ECO:0000256" key="1">
    <source>
        <dbReference type="SAM" id="MobiDB-lite"/>
    </source>
</evidence>
<keyword evidence="3" id="KW-1185">Reference proteome</keyword>
<name>A0A4C1XZJ6_EUMVA</name>
<gene>
    <name evidence="2" type="ORF">EVAR_90537_1</name>
</gene>
<feature type="region of interest" description="Disordered" evidence="1">
    <location>
        <begin position="30"/>
        <end position="79"/>
    </location>
</feature>
<comment type="caution">
    <text evidence="2">The sequence shown here is derived from an EMBL/GenBank/DDBJ whole genome shotgun (WGS) entry which is preliminary data.</text>
</comment>
<protein>
    <submittedName>
        <fullName evidence="2">Uncharacterized protein</fullName>
    </submittedName>
</protein>
<dbReference type="Proteomes" id="UP000299102">
    <property type="component" value="Unassembled WGS sequence"/>
</dbReference>
<dbReference type="AlphaFoldDB" id="A0A4C1XZJ6"/>
<dbReference type="EMBL" id="BGZK01000988">
    <property type="protein sequence ID" value="GBP67687.1"/>
    <property type="molecule type" value="Genomic_DNA"/>
</dbReference>
<evidence type="ECO:0000313" key="2">
    <source>
        <dbReference type="EMBL" id="GBP67687.1"/>
    </source>
</evidence>
<evidence type="ECO:0000313" key="3">
    <source>
        <dbReference type="Proteomes" id="UP000299102"/>
    </source>
</evidence>
<feature type="compositionally biased region" description="Basic residues" evidence="1">
    <location>
        <begin position="48"/>
        <end position="64"/>
    </location>
</feature>
<accession>A0A4C1XZJ6</accession>